<comment type="similarity">
    <text evidence="3">In the N-terminal section; belongs to the phytochrome family.</text>
</comment>
<dbReference type="Pfam" id="PF00072">
    <property type="entry name" value="Response_reg"/>
    <property type="match status" value="2"/>
</dbReference>
<keyword evidence="10" id="KW-0067">ATP-binding</keyword>
<evidence type="ECO:0000256" key="1">
    <source>
        <dbReference type="ARBA" id="ARBA00000085"/>
    </source>
</evidence>
<dbReference type="Pfam" id="PF02518">
    <property type="entry name" value="HATPase_c"/>
    <property type="match status" value="1"/>
</dbReference>
<keyword evidence="12" id="KW-0902">Two-component regulatory system</keyword>
<dbReference type="GO" id="GO:0000155">
    <property type="term" value="F:phosphorelay sensor kinase activity"/>
    <property type="evidence" value="ECO:0007669"/>
    <property type="project" value="InterPro"/>
</dbReference>
<dbReference type="RefSeq" id="WP_264319760.1">
    <property type="nucleotide sequence ID" value="NZ_JADEXN010000013.1"/>
</dbReference>
<keyword evidence="5 15" id="KW-0597">Phosphoprotein</keyword>
<keyword evidence="20" id="KW-1185">Reference proteome</keyword>
<keyword evidence="8" id="KW-0547">Nucleotide-binding</keyword>
<dbReference type="InterPro" id="IPR036890">
    <property type="entry name" value="HATPase_C_sf"/>
</dbReference>
<dbReference type="GO" id="GO:0005524">
    <property type="term" value="F:ATP binding"/>
    <property type="evidence" value="ECO:0007669"/>
    <property type="project" value="UniProtKB-KW"/>
</dbReference>
<evidence type="ECO:0000259" key="18">
    <source>
        <dbReference type="PROSITE" id="PS50110"/>
    </source>
</evidence>
<comment type="caution">
    <text evidence="19">The sequence shown here is derived from an EMBL/GenBank/DDBJ whole genome shotgun (WGS) entry which is preliminary data.</text>
</comment>
<dbReference type="FunFam" id="3.30.565.10:FF:000010">
    <property type="entry name" value="Sensor histidine kinase RcsC"/>
    <property type="match status" value="1"/>
</dbReference>
<keyword evidence="9" id="KW-0418">Kinase</keyword>
<feature type="domain" description="Response regulatory" evidence="18">
    <location>
        <begin position="436"/>
        <end position="558"/>
    </location>
</feature>
<protein>
    <recommendedName>
        <fullName evidence="14">Circadian input-output histidine kinase CikA</fullName>
        <ecNumber evidence="4">2.7.13.3</ecNumber>
    </recommendedName>
</protein>
<evidence type="ECO:0000256" key="6">
    <source>
        <dbReference type="ARBA" id="ARBA00022679"/>
    </source>
</evidence>
<dbReference type="EMBL" id="JADEXN010000013">
    <property type="protein sequence ID" value="MBE9039498.1"/>
    <property type="molecule type" value="Genomic_DNA"/>
</dbReference>
<dbReference type="EC" id="2.7.13.3" evidence="4"/>
<organism evidence="19 20">
    <name type="scientific">Zarconia navalis LEGE 11467</name>
    <dbReference type="NCBI Taxonomy" id="1828826"/>
    <lineage>
        <taxon>Bacteria</taxon>
        <taxon>Bacillati</taxon>
        <taxon>Cyanobacteriota</taxon>
        <taxon>Cyanophyceae</taxon>
        <taxon>Oscillatoriophycideae</taxon>
        <taxon>Oscillatoriales</taxon>
        <taxon>Oscillatoriales incertae sedis</taxon>
        <taxon>Zarconia</taxon>
        <taxon>Zarconia navalis</taxon>
    </lineage>
</organism>
<dbReference type="InterPro" id="IPR011006">
    <property type="entry name" value="CheY-like_superfamily"/>
</dbReference>
<keyword evidence="6" id="KW-0808">Transferase</keyword>
<feature type="modified residue" description="4-aspartylphosphate" evidence="15">
    <location>
        <position position="62"/>
    </location>
</feature>
<dbReference type="InterPro" id="IPR004358">
    <property type="entry name" value="Sig_transdc_His_kin-like_C"/>
</dbReference>
<gene>
    <name evidence="19" type="ORF">IQ235_01645</name>
</gene>
<feature type="domain" description="Response regulatory" evidence="18">
    <location>
        <begin position="5"/>
        <end position="128"/>
    </location>
</feature>
<evidence type="ECO:0000256" key="11">
    <source>
        <dbReference type="ARBA" id="ARBA00022989"/>
    </source>
</evidence>
<dbReference type="Gene3D" id="3.40.50.2300">
    <property type="match status" value="2"/>
</dbReference>
<dbReference type="SMART" id="SM00388">
    <property type="entry name" value="HisKA"/>
    <property type="match status" value="1"/>
</dbReference>
<feature type="coiled-coil region" evidence="16">
    <location>
        <begin position="134"/>
        <end position="175"/>
    </location>
</feature>
<evidence type="ECO:0000313" key="20">
    <source>
        <dbReference type="Proteomes" id="UP000621799"/>
    </source>
</evidence>
<dbReference type="Proteomes" id="UP000621799">
    <property type="component" value="Unassembled WGS sequence"/>
</dbReference>
<dbReference type="SUPFAM" id="SSF52172">
    <property type="entry name" value="CheY-like"/>
    <property type="match status" value="2"/>
</dbReference>
<dbReference type="Pfam" id="PF00512">
    <property type="entry name" value="HisKA"/>
    <property type="match status" value="1"/>
</dbReference>
<evidence type="ECO:0000256" key="14">
    <source>
        <dbReference type="ARBA" id="ARBA00074306"/>
    </source>
</evidence>
<dbReference type="GO" id="GO:0016020">
    <property type="term" value="C:membrane"/>
    <property type="evidence" value="ECO:0007669"/>
    <property type="project" value="UniProtKB-SubCell"/>
</dbReference>
<dbReference type="CDD" id="cd17546">
    <property type="entry name" value="REC_hyHK_CKI1_RcsC-like"/>
    <property type="match status" value="1"/>
</dbReference>
<evidence type="ECO:0000256" key="5">
    <source>
        <dbReference type="ARBA" id="ARBA00022553"/>
    </source>
</evidence>
<dbReference type="InterPro" id="IPR036097">
    <property type="entry name" value="HisK_dim/P_sf"/>
</dbReference>
<evidence type="ECO:0000256" key="16">
    <source>
        <dbReference type="SAM" id="Coils"/>
    </source>
</evidence>
<keyword evidence="7" id="KW-0812">Transmembrane</keyword>
<dbReference type="Gene3D" id="1.10.287.130">
    <property type="match status" value="1"/>
</dbReference>
<dbReference type="PROSITE" id="PS50110">
    <property type="entry name" value="RESPONSE_REGULATORY"/>
    <property type="match status" value="2"/>
</dbReference>
<dbReference type="SMART" id="SM00448">
    <property type="entry name" value="REC"/>
    <property type="match status" value="2"/>
</dbReference>
<evidence type="ECO:0000256" key="9">
    <source>
        <dbReference type="ARBA" id="ARBA00022777"/>
    </source>
</evidence>
<comment type="catalytic activity">
    <reaction evidence="1">
        <text>ATP + protein L-histidine = ADP + protein N-phospho-L-histidine.</text>
        <dbReference type="EC" id="2.7.13.3"/>
    </reaction>
</comment>
<dbReference type="SUPFAM" id="SSF55874">
    <property type="entry name" value="ATPase domain of HSP90 chaperone/DNA topoisomerase II/histidine kinase"/>
    <property type="match status" value="1"/>
</dbReference>
<feature type="domain" description="Histidine kinase" evidence="17">
    <location>
        <begin position="189"/>
        <end position="410"/>
    </location>
</feature>
<evidence type="ECO:0000256" key="15">
    <source>
        <dbReference type="PROSITE-ProRule" id="PRU00169"/>
    </source>
</evidence>
<dbReference type="SUPFAM" id="SSF47384">
    <property type="entry name" value="Homodimeric domain of signal transducing histidine kinase"/>
    <property type="match status" value="1"/>
</dbReference>
<evidence type="ECO:0000256" key="2">
    <source>
        <dbReference type="ARBA" id="ARBA00004370"/>
    </source>
</evidence>
<dbReference type="SMART" id="SM00387">
    <property type="entry name" value="HATPase_c"/>
    <property type="match status" value="1"/>
</dbReference>
<evidence type="ECO:0000259" key="17">
    <source>
        <dbReference type="PROSITE" id="PS50109"/>
    </source>
</evidence>
<keyword evidence="11" id="KW-1133">Transmembrane helix</keyword>
<dbReference type="CDD" id="cd00082">
    <property type="entry name" value="HisKA"/>
    <property type="match status" value="1"/>
</dbReference>
<reference evidence="19" key="1">
    <citation type="submission" date="2020-10" db="EMBL/GenBank/DDBJ databases">
        <authorList>
            <person name="Castelo-Branco R."/>
            <person name="Eusebio N."/>
            <person name="Adriana R."/>
            <person name="Vieira A."/>
            <person name="Brugerolle De Fraissinette N."/>
            <person name="Rezende De Castro R."/>
            <person name="Schneider M.P."/>
            <person name="Vasconcelos V."/>
            <person name="Leao P.N."/>
        </authorList>
    </citation>
    <scope>NUCLEOTIDE SEQUENCE</scope>
    <source>
        <strain evidence="19">LEGE 11467</strain>
    </source>
</reference>
<proteinExistence type="inferred from homology"/>
<dbReference type="FunFam" id="1.10.287.130:FF:000004">
    <property type="entry name" value="Ethylene receptor 1"/>
    <property type="match status" value="1"/>
</dbReference>
<dbReference type="InterPro" id="IPR005467">
    <property type="entry name" value="His_kinase_dom"/>
</dbReference>
<evidence type="ECO:0000256" key="4">
    <source>
        <dbReference type="ARBA" id="ARBA00012438"/>
    </source>
</evidence>
<evidence type="ECO:0000256" key="12">
    <source>
        <dbReference type="ARBA" id="ARBA00023012"/>
    </source>
</evidence>
<dbReference type="InterPro" id="IPR003594">
    <property type="entry name" value="HATPase_dom"/>
</dbReference>
<evidence type="ECO:0000256" key="13">
    <source>
        <dbReference type="ARBA" id="ARBA00023136"/>
    </source>
</evidence>
<evidence type="ECO:0000256" key="3">
    <source>
        <dbReference type="ARBA" id="ARBA00006402"/>
    </source>
</evidence>
<evidence type="ECO:0000256" key="7">
    <source>
        <dbReference type="ARBA" id="ARBA00022692"/>
    </source>
</evidence>
<dbReference type="InterPro" id="IPR001789">
    <property type="entry name" value="Sig_transdc_resp-reg_receiver"/>
</dbReference>
<feature type="modified residue" description="4-aspartylphosphate" evidence="15">
    <location>
        <position position="485"/>
    </location>
</feature>
<evidence type="ECO:0000256" key="10">
    <source>
        <dbReference type="ARBA" id="ARBA00022840"/>
    </source>
</evidence>
<accession>A0A928VUE2</accession>
<dbReference type="PRINTS" id="PR00344">
    <property type="entry name" value="BCTRLSENSOR"/>
</dbReference>
<dbReference type="Gene3D" id="3.30.565.10">
    <property type="entry name" value="Histidine kinase-like ATPase, C-terminal domain"/>
    <property type="match status" value="1"/>
</dbReference>
<evidence type="ECO:0000256" key="8">
    <source>
        <dbReference type="ARBA" id="ARBA00022741"/>
    </source>
</evidence>
<sequence length="648" mass="73202">MSKPTIICVDDERMVLTSLRDQLTYQVGSDYNIELAESAEEALEILEEFEEDGVEVPLVITDQIMPEMKGDRLLIKIHERYPKTLQILLTGQANAEAVGNAVNYANLYRYISKPWDVPDLNLTVTEALRSYLQDKKVTEQNKSLQKINRELEELNASLEQKVAERTAQLQQAAAAADVANQAKSEFLANMSHELRSPLNVILGFCQLMTRSSTLEKEHRDNIQIMNRSGQHLLTLINNVLDLSKIEAGRIVFCATDFDLYGLLDELKEMFDLKAEDKGIQLISIHSSEVPQYVKTDKVKLRQVLINLIGNGIKFTQKGNVTLQVTYERREEDRTFVHFALRDTGMGIAPDELDSLFEAFVQTQSGQHAQEGTGLGLPIAQKFVRLMGGDITVSSEVGRGTTFEFSIPVVVVESQNLPAEPPLRHAIALAPEQPTYRILVVDDLRDNRTLLMKLLQPMGFEVREASNGVEAIEIWEEWQPHFIWMDVRMPVMDGCEATQQIREREGRGERFSLPRTAIVALSASVLGDERASVLGAGCDDFARKPFSEQTIFETMAQHLGVRYLYEEEAPTARDRSMDDRSLDELTSVMSPTWFSQLRQAAVEIDDEQIFDLLLQIPSEQAPLAKAIEDWVTSFRCDKIVDFIESTKTI</sequence>
<dbReference type="CDD" id="cd16922">
    <property type="entry name" value="HATPase_EvgS-ArcB-TorS-like"/>
    <property type="match status" value="1"/>
</dbReference>
<comment type="subcellular location">
    <subcellularLocation>
        <location evidence="2">Membrane</location>
    </subcellularLocation>
</comment>
<dbReference type="InterPro" id="IPR003661">
    <property type="entry name" value="HisK_dim/P_dom"/>
</dbReference>
<dbReference type="AlphaFoldDB" id="A0A928VUE2"/>
<name>A0A928VUE2_9CYAN</name>
<evidence type="ECO:0000313" key="19">
    <source>
        <dbReference type="EMBL" id="MBE9039498.1"/>
    </source>
</evidence>
<dbReference type="PANTHER" id="PTHR43047">
    <property type="entry name" value="TWO-COMPONENT HISTIDINE PROTEIN KINASE"/>
    <property type="match status" value="1"/>
</dbReference>
<dbReference type="PROSITE" id="PS50109">
    <property type="entry name" value="HIS_KIN"/>
    <property type="match status" value="1"/>
</dbReference>
<keyword evidence="16" id="KW-0175">Coiled coil</keyword>
<keyword evidence="13" id="KW-0472">Membrane</keyword>